<proteinExistence type="predicted"/>
<protein>
    <submittedName>
        <fullName evidence="2">Uncharacterized protein</fullName>
    </submittedName>
</protein>
<gene>
    <name evidence="2" type="ORF">OUY24_13895</name>
</gene>
<evidence type="ECO:0000313" key="2">
    <source>
        <dbReference type="EMBL" id="MDA0641715.1"/>
    </source>
</evidence>
<keyword evidence="3" id="KW-1185">Reference proteome</keyword>
<sequence>MSGVQAAADGLGRDVMLAGQGLDGGALRVGGDDFGGLVRRERGRAAESLAGGLGGGDALAGVLADHVPLELQHRGQHVDHHLGAGIIGGQIDPRQQPGLHPQVQAAAEEDGPQGQDVGDRAKQAGGVGDADGVADCGLVQQLGEPRPVQGELAAGGGRVLVDGGAGGDQRGQGVPPAGVGLLVGGVSQVDAVGLSDQVPSPQGGPGGVRRALRPLWGAKRRGGSGDRI</sequence>
<evidence type="ECO:0000313" key="3">
    <source>
        <dbReference type="Proteomes" id="UP001212498"/>
    </source>
</evidence>
<organism evidence="2 3">
    <name type="scientific">Nonomuraea ferruginea</name>
    <dbReference type="NCBI Taxonomy" id="46174"/>
    <lineage>
        <taxon>Bacteria</taxon>
        <taxon>Bacillati</taxon>
        <taxon>Actinomycetota</taxon>
        <taxon>Actinomycetes</taxon>
        <taxon>Streptosporangiales</taxon>
        <taxon>Streptosporangiaceae</taxon>
        <taxon>Nonomuraea</taxon>
    </lineage>
</organism>
<accession>A0ABT4SXD4</accession>
<name>A0ABT4SXD4_9ACTN</name>
<dbReference type="Proteomes" id="UP001212498">
    <property type="component" value="Unassembled WGS sequence"/>
</dbReference>
<feature type="region of interest" description="Disordered" evidence="1">
    <location>
        <begin position="93"/>
        <end position="129"/>
    </location>
</feature>
<reference evidence="2 3" key="1">
    <citation type="submission" date="2022-11" db="EMBL/GenBank/DDBJ databases">
        <title>Nonomuraea corallina sp. nov., a new species of the genus Nonomuraea isolated from sea side sediment in Thai sea.</title>
        <authorList>
            <person name="Ngamcharungchit C."/>
            <person name="Matsumoto A."/>
            <person name="Suriyachadkun C."/>
            <person name="Panbangred W."/>
            <person name="Inahashi Y."/>
            <person name="Intra B."/>
        </authorList>
    </citation>
    <scope>NUCLEOTIDE SEQUENCE [LARGE SCALE GENOMIC DNA]</scope>
    <source>
        <strain evidence="2 3">DSM 43553</strain>
    </source>
</reference>
<feature type="region of interest" description="Disordered" evidence="1">
    <location>
        <begin position="193"/>
        <end position="228"/>
    </location>
</feature>
<comment type="caution">
    <text evidence="2">The sequence shown here is derived from an EMBL/GenBank/DDBJ whole genome shotgun (WGS) entry which is preliminary data.</text>
</comment>
<evidence type="ECO:0000256" key="1">
    <source>
        <dbReference type="SAM" id="MobiDB-lite"/>
    </source>
</evidence>
<dbReference type="EMBL" id="JAPNUD010000029">
    <property type="protein sequence ID" value="MDA0641715.1"/>
    <property type="molecule type" value="Genomic_DNA"/>
</dbReference>